<organism evidence="5 6">
    <name type="scientific">Luteimonas colneyensis</name>
    <dbReference type="NCBI Taxonomy" id="2762230"/>
    <lineage>
        <taxon>Bacteria</taxon>
        <taxon>Pseudomonadati</taxon>
        <taxon>Pseudomonadota</taxon>
        <taxon>Gammaproteobacteria</taxon>
        <taxon>Lysobacterales</taxon>
        <taxon>Lysobacteraceae</taxon>
        <taxon>Luteimonas</taxon>
    </lineage>
</organism>
<evidence type="ECO:0000256" key="1">
    <source>
        <dbReference type="ARBA" id="ARBA00006739"/>
    </source>
</evidence>
<keyword evidence="4" id="KW-0472">Membrane</keyword>
<dbReference type="RefSeq" id="WP_191729635.1">
    <property type="nucleotide sequence ID" value="NZ_JACSQJ010000005.1"/>
</dbReference>
<keyword evidence="2" id="KW-0328">Glycosyltransferase</keyword>
<name>A0ABR8UK89_9GAMM</name>
<keyword evidence="3" id="KW-0808">Transferase</keyword>
<reference evidence="5 6" key="1">
    <citation type="submission" date="2020-08" db="EMBL/GenBank/DDBJ databases">
        <title>A Genomic Blueprint of the Chicken Gut Microbiome.</title>
        <authorList>
            <person name="Gilroy R."/>
            <person name="Ravi A."/>
            <person name="Getino M."/>
            <person name="Pursley I."/>
            <person name="Horton D.L."/>
            <person name="Alikhan N.-F."/>
            <person name="Baker D."/>
            <person name="Gharbi K."/>
            <person name="Hall N."/>
            <person name="Watson M."/>
            <person name="Adriaenssens E.M."/>
            <person name="Foster-Nyarko E."/>
            <person name="Jarju S."/>
            <person name="Secka A."/>
            <person name="Antonio M."/>
            <person name="Oren A."/>
            <person name="Chaudhuri R."/>
            <person name="La Ragione R.M."/>
            <person name="Hildebrand F."/>
            <person name="Pallen M.J."/>
        </authorList>
    </citation>
    <scope>NUCLEOTIDE SEQUENCE [LARGE SCALE GENOMIC DNA]</scope>
    <source>
        <strain evidence="5 6">Sa2BVA3</strain>
    </source>
</reference>
<feature type="transmembrane region" description="Helical" evidence="4">
    <location>
        <begin position="343"/>
        <end position="364"/>
    </location>
</feature>
<dbReference type="SUPFAM" id="SSF53448">
    <property type="entry name" value="Nucleotide-diphospho-sugar transferases"/>
    <property type="match status" value="1"/>
</dbReference>
<proteinExistence type="inferred from homology"/>
<dbReference type="PANTHER" id="PTHR43630">
    <property type="entry name" value="POLY-BETA-1,6-N-ACETYL-D-GLUCOSAMINE SYNTHASE"/>
    <property type="match status" value="1"/>
</dbReference>
<keyword evidence="4" id="KW-0812">Transmembrane</keyword>
<evidence type="ECO:0000256" key="2">
    <source>
        <dbReference type="ARBA" id="ARBA00022676"/>
    </source>
</evidence>
<comment type="caution">
    <text evidence="5">The sequence shown here is derived from an EMBL/GenBank/DDBJ whole genome shotgun (WGS) entry which is preliminary data.</text>
</comment>
<dbReference type="EMBL" id="JACSQJ010000005">
    <property type="protein sequence ID" value="MBD7988445.1"/>
    <property type="molecule type" value="Genomic_DNA"/>
</dbReference>
<evidence type="ECO:0000313" key="6">
    <source>
        <dbReference type="Proteomes" id="UP000647183"/>
    </source>
</evidence>
<accession>A0ABR8UK89</accession>
<dbReference type="InterPro" id="IPR029044">
    <property type="entry name" value="Nucleotide-diphossugar_trans"/>
</dbReference>
<dbReference type="Pfam" id="PF13641">
    <property type="entry name" value="Glyco_tranf_2_3"/>
    <property type="match status" value="1"/>
</dbReference>
<feature type="transmembrane region" description="Helical" evidence="4">
    <location>
        <begin position="288"/>
        <end position="307"/>
    </location>
</feature>
<keyword evidence="4" id="KW-1133">Transmembrane helix</keyword>
<gene>
    <name evidence="5" type="ORF">H9645_10440</name>
</gene>
<evidence type="ECO:0000256" key="3">
    <source>
        <dbReference type="ARBA" id="ARBA00022679"/>
    </source>
</evidence>
<dbReference type="Proteomes" id="UP000647183">
    <property type="component" value="Unassembled WGS sequence"/>
</dbReference>
<evidence type="ECO:0000313" key="5">
    <source>
        <dbReference type="EMBL" id="MBD7988445.1"/>
    </source>
</evidence>
<dbReference type="CDD" id="cd06439">
    <property type="entry name" value="CESA_like_1"/>
    <property type="match status" value="1"/>
</dbReference>
<keyword evidence="6" id="KW-1185">Reference proteome</keyword>
<dbReference type="Gene3D" id="3.90.550.10">
    <property type="entry name" value="Spore Coat Polysaccharide Biosynthesis Protein SpsA, Chain A"/>
    <property type="match status" value="1"/>
</dbReference>
<sequence>MSVVFWLGAGLLLFAFAGYPAWVLAQARLRPRPVALADVTPAVTAILAVHDAGDAVRDKLLNLLALDYPECLFDIVVACDGCTDGTADACRSIGSDRITVLEFDTRRGKSACLNDAVARARGEVLLMVDVRQVLDPATLRLLVRNLGDPGVGAVSGRLAFRDVDGGFAASVDAYWRYESLVRAAEGRSGSVVGVTGALYAVRRRLFPRLSDGTVLDDVLVPMAVAKSGHRVVIEPAAIAWDRPSQDARAERARKVRTLAGNYQLVRIAPWLLLPGTNPLWFRFVSHKLLRLAAPWLTLAVGVSALALAPRDGFYAACLAALLGCLGAVLAGKCSPAVARLLPVRLLTAYWHMNAYAARALFAFASRRRLHLW</sequence>
<evidence type="ECO:0000256" key="4">
    <source>
        <dbReference type="SAM" id="Phobius"/>
    </source>
</evidence>
<feature type="transmembrane region" description="Helical" evidence="4">
    <location>
        <begin position="313"/>
        <end position="331"/>
    </location>
</feature>
<comment type="similarity">
    <text evidence="1">Belongs to the glycosyltransferase 2 family.</text>
</comment>
<protein>
    <submittedName>
        <fullName evidence="5">Glycosyltransferase family 2 protein</fullName>
    </submittedName>
</protein>
<dbReference type="PANTHER" id="PTHR43630:SF1">
    <property type="entry name" value="POLY-BETA-1,6-N-ACETYL-D-GLUCOSAMINE SYNTHASE"/>
    <property type="match status" value="1"/>
</dbReference>